<sequence>MQHVSFLLLAVFLLAVAAQDPASRTYGSHHHSHSHARPVSQRPHVGHVHHPHTHGHQLAPLHPDVLQSLLQAHAHQHSSVPAQAASNVNTVPVMVCRIIQVPVAQPLSSVVPKGDAISGPPQHVFQNIPSSIGNVVSRVMNPVVTLLHNASVWFNRTSHREQSHSAHHQHNFTVINSTVHHGHSHHAHHHQNFTAPKADIIDKKLPTPEKLSHQQTRRCSRITSRPAVATEVTTTPSPAPVPTSTVPATEMTTRASSSATVTMPVLKSRLCSYGPTSSAPVPRAYPFPVVGAVATSIDVPTAIPEERTLEIHEAITTAANTVPPTTLTAVSPSLPEDRAQGTASTLAATPLLVQSTTQPTPVPTRNEPVASTYSPASDTASP</sequence>
<organism evidence="1 2">
    <name type="scientific">Dermacentor silvarum</name>
    <name type="common">Tick</name>
    <dbReference type="NCBI Taxonomy" id="543639"/>
    <lineage>
        <taxon>Eukaryota</taxon>
        <taxon>Metazoa</taxon>
        <taxon>Ecdysozoa</taxon>
        <taxon>Arthropoda</taxon>
        <taxon>Chelicerata</taxon>
        <taxon>Arachnida</taxon>
        <taxon>Acari</taxon>
        <taxon>Parasitiformes</taxon>
        <taxon>Ixodida</taxon>
        <taxon>Ixodoidea</taxon>
        <taxon>Ixodidae</taxon>
        <taxon>Rhipicephalinae</taxon>
        <taxon>Dermacentor</taxon>
    </lineage>
</organism>
<dbReference type="EMBL" id="CM023473">
    <property type="protein sequence ID" value="KAH7954625.1"/>
    <property type="molecule type" value="Genomic_DNA"/>
</dbReference>
<evidence type="ECO:0000313" key="2">
    <source>
        <dbReference type="Proteomes" id="UP000821865"/>
    </source>
</evidence>
<protein>
    <submittedName>
        <fullName evidence="1">Uncharacterized protein</fullName>
    </submittedName>
</protein>
<proteinExistence type="predicted"/>
<comment type="caution">
    <text evidence="1">The sequence shown here is derived from an EMBL/GenBank/DDBJ whole genome shotgun (WGS) entry which is preliminary data.</text>
</comment>
<dbReference type="Proteomes" id="UP000821865">
    <property type="component" value="Chromosome 4"/>
</dbReference>
<gene>
    <name evidence="1" type="ORF">HPB49_020252</name>
</gene>
<evidence type="ECO:0000313" key="1">
    <source>
        <dbReference type="EMBL" id="KAH7954625.1"/>
    </source>
</evidence>
<accession>A0ACB8CZI6</accession>
<name>A0ACB8CZI6_DERSI</name>
<reference evidence="1" key="1">
    <citation type="submission" date="2020-05" db="EMBL/GenBank/DDBJ databases">
        <title>Large-scale comparative analyses of tick genomes elucidate their genetic diversity and vector capacities.</title>
        <authorList>
            <person name="Jia N."/>
            <person name="Wang J."/>
            <person name="Shi W."/>
            <person name="Du L."/>
            <person name="Sun Y."/>
            <person name="Zhan W."/>
            <person name="Jiang J."/>
            <person name="Wang Q."/>
            <person name="Zhang B."/>
            <person name="Ji P."/>
            <person name="Sakyi L.B."/>
            <person name="Cui X."/>
            <person name="Yuan T."/>
            <person name="Jiang B."/>
            <person name="Yang W."/>
            <person name="Lam T.T.-Y."/>
            <person name="Chang Q."/>
            <person name="Ding S."/>
            <person name="Wang X."/>
            <person name="Zhu J."/>
            <person name="Ruan X."/>
            <person name="Zhao L."/>
            <person name="Wei J."/>
            <person name="Que T."/>
            <person name="Du C."/>
            <person name="Cheng J."/>
            <person name="Dai P."/>
            <person name="Han X."/>
            <person name="Huang E."/>
            <person name="Gao Y."/>
            <person name="Liu J."/>
            <person name="Shao H."/>
            <person name="Ye R."/>
            <person name="Li L."/>
            <person name="Wei W."/>
            <person name="Wang X."/>
            <person name="Wang C."/>
            <person name="Yang T."/>
            <person name="Huo Q."/>
            <person name="Li W."/>
            <person name="Guo W."/>
            <person name="Chen H."/>
            <person name="Zhou L."/>
            <person name="Ni X."/>
            <person name="Tian J."/>
            <person name="Zhou Y."/>
            <person name="Sheng Y."/>
            <person name="Liu T."/>
            <person name="Pan Y."/>
            <person name="Xia L."/>
            <person name="Li J."/>
            <person name="Zhao F."/>
            <person name="Cao W."/>
        </authorList>
    </citation>
    <scope>NUCLEOTIDE SEQUENCE</scope>
    <source>
        <strain evidence="1">Dsil-2018</strain>
    </source>
</reference>
<keyword evidence="2" id="KW-1185">Reference proteome</keyword>